<organism evidence="1 2">
    <name type="scientific">Rhizobium leguminosarum</name>
    <dbReference type="NCBI Taxonomy" id="384"/>
    <lineage>
        <taxon>Bacteria</taxon>
        <taxon>Pseudomonadati</taxon>
        <taxon>Pseudomonadota</taxon>
        <taxon>Alphaproteobacteria</taxon>
        <taxon>Hyphomicrobiales</taxon>
        <taxon>Rhizobiaceae</taxon>
        <taxon>Rhizobium/Agrobacterium group</taxon>
        <taxon>Rhizobium</taxon>
    </lineage>
</organism>
<dbReference type="EMBL" id="CP018228">
    <property type="protein sequence ID" value="API54451.1"/>
    <property type="molecule type" value="Genomic_DNA"/>
</dbReference>
<evidence type="ECO:0000313" key="2">
    <source>
        <dbReference type="Proteomes" id="UP000183050"/>
    </source>
</evidence>
<gene>
    <name evidence="1" type="ORF">BMW22_25125</name>
</gene>
<sequence length="92" mass="10507">MSQKLVEPAGYRVQQWHRLPDIGNEPMWRDSSKAPIERLLSWAHVWSRGMGPGREVQAHSFPIGGQSDQEFVAAGPEHDAEKCERFSDDMLF</sequence>
<protein>
    <submittedName>
        <fullName evidence="1">Uncharacterized protein</fullName>
    </submittedName>
</protein>
<evidence type="ECO:0000313" key="1">
    <source>
        <dbReference type="EMBL" id="API54451.1"/>
    </source>
</evidence>
<dbReference type="AlphaFoldDB" id="A0A1L3ZFV6"/>
<accession>A0A1L3ZFV6</accession>
<proteinExistence type="predicted"/>
<name>A0A1L3ZFV6_RHILE</name>
<dbReference type="Proteomes" id="UP000183050">
    <property type="component" value="Chromosome"/>
</dbReference>
<reference evidence="1 2" key="1">
    <citation type="submission" date="2016-11" db="EMBL/GenBank/DDBJ databases">
        <title>Rhizobium leguminosarum bv. viciae strain Vaf12 isolated from Vavilovia formosa root nodules from Russia, Dagestan.</title>
        <authorList>
            <person name="Kimeklis A."/>
        </authorList>
    </citation>
    <scope>NUCLEOTIDE SEQUENCE [LARGE SCALE GENOMIC DNA]</scope>
    <source>
        <strain evidence="1 2">Vaf-108</strain>
    </source>
</reference>